<evidence type="ECO:0000256" key="1">
    <source>
        <dbReference type="SAM" id="SignalP"/>
    </source>
</evidence>
<keyword evidence="1" id="KW-0732">Signal</keyword>
<proteinExistence type="predicted"/>
<reference evidence="2" key="1">
    <citation type="submission" date="2014-09" db="EMBL/GenBank/DDBJ databases">
        <authorList>
            <person name="Magalhaes I.L.F."/>
            <person name="Oliveira U."/>
            <person name="Santos F.R."/>
            <person name="Vidigal T.H.D.A."/>
            <person name="Brescovit A.D."/>
            <person name="Santos A.J."/>
        </authorList>
    </citation>
    <scope>NUCLEOTIDE SEQUENCE</scope>
    <source>
        <tissue evidence="2">Shoot tissue taken approximately 20 cm above the soil surface</tissue>
    </source>
</reference>
<evidence type="ECO:0000313" key="2">
    <source>
        <dbReference type="EMBL" id="JAD79394.1"/>
    </source>
</evidence>
<dbReference type="AlphaFoldDB" id="A0A0A9CSS1"/>
<organism evidence="2">
    <name type="scientific">Arundo donax</name>
    <name type="common">Giant reed</name>
    <name type="synonym">Donax arundinaceus</name>
    <dbReference type="NCBI Taxonomy" id="35708"/>
    <lineage>
        <taxon>Eukaryota</taxon>
        <taxon>Viridiplantae</taxon>
        <taxon>Streptophyta</taxon>
        <taxon>Embryophyta</taxon>
        <taxon>Tracheophyta</taxon>
        <taxon>Spermatophyta</taxon>
        <taxon>Magnoliopsida</taxon>
        <taxon>Liliopsida</taxon>
        <taxon>Poales</taxon>
        <taxon>Poaceae</taxon>
        <taxon>PACMAD clade</taxon>
        <taxon>Arundinoideae</taxon>
        <taxon>Arundineae</taxon>
        <taxon>Arundo</taxon>
    </lineage>
</organism>
<feature type="signal peptide" evidence="1">
    <location>
        <begin position="1"/>
        <end position="21"/>
    </location>
</feature>
<accession>A0A0A9CSS1</accession>
<name>A0A0A9CSS1_ARUDO</name>
<sequence>MWNQKFKPFLMLFLCLASSWQIPLHCSSTEKLCAVPSTNDTHPGVFLSFF</sequence>
<protein>
    <submittedName>
        <fullName evidence="2">Uncharacterized protein</fullName>
    </submittedName>
</protein>
<reference evidence="2" key="2">
    <citation type="journal article" date="2015" name="Data Brief">
        <title>Shoot transcriptome of the giant reed, Arundo donax.</title>
        <authorList>
            <person name="Barrero R.A."/>
            <person name="Guerrero F.D."/>
            <person name="Moolhuijzen P."/>
            <person name="Goolsby J.A."/>
            <person name="Tidwell J."/>
            <person name="Bellgard S.E."/>
            <person name="Bellgard M.I."/>
        </authorList>
    </citation>
    <scope>NUCLEOTIDE SEQUENCE</scope>
    <source>
        <tissue evidence="2">Shoot tissue taken approximately 20 cm above the soil surface</tissue>
    </source>
</reference>
<dbReference type="EMBL" id="GBRH01218501">
    <property type="protein sequence ID" value="JAD79394.1"/>
    <property type="molecule type" value="Transcribed_RNA"/>
</dbReference>
<feature type="chain" id="PRO_5002060918" evidence="1">
    <location>
        <begin position="22"/>
        <end position="50"/>
    </location>
</feature>